<dbReference type="Gene3D" id="3.20.20.70">
    <property type="entry name" value="Aldolase class I"/>
    <property type="match status" value="1"/>
</dbReference>
<protein>
    <submittedName>
        <fullName evidence="8">Putative radical SAM superfamily lipoprotein</fullName>
    </submittedName>
</protein>
<proteinExistence type="predicted"/>
<dbReference type="InterPro" id="IPR007197">
    <property type="entry name" value="rSAM"/>
</dbReference>
<evidence type="ECO:0000256" key="4">
    <source>
        <dbReference type="ARBA" id="ARBA00023004"/>
    </source>
</evidence>
<sequence>MEYDMPLYRPPSEAYSLIIQVTLGCSHNKCTFCSMYKSKKFKIKPLEVIKNEIDIFRRYYKHVERIFLADGDALIIPMEKLRDIIIYIKEVFPECERITMYGSPKSIEKKSDDELKELRKLGVKMIYLGLESGSNEVLEDIKKGFSSEQLIKVGRKVKKSGIKLSATVIAGLGGTKKTHQHAVDTGKMLGAISPDYVGVLSLMVEPNTELYDLLKAGEFTILEDKAVLQEIKEMIKNIDANEKIVFRSNHASNYANLKGVLPDDKQRLIDEIDYYLSNQKLKREEYRRL</sequence>
<name>A0A069AGJ9_CLODI</name>
<keyword evidence="2" id="KW-0949">S-adenosyl-L-methionine</keyword>
<dbReference type="SFLD" id="SFLDS00029">
    <property type="entry name" value="Radical_SAM"/>
    <property type="match status" value="1"/>
</dbReference>
<dbReference type="GO" id="GO:0046872">
    <property type="term" value="F:metal ion binding"/>
    <property type="evidence" value="ECO:0007669"/>
    <property type="project" value="UniProtKB-KW"/>
</dbReference>
<dbReference type="EMBL" id="LK932994">
    <property type="protein sequence ID" value="CDT14425.1"/>
    <property type="molecule type" value="Genomic_DNA"/>
</dbReference>
<dbReference type="AlphaFoldDB" id="A0A069AGJ9"/>
<dbReference type="SUPFAM" id="SSF102114">
    <property type="entry name" value="Radical SAM enzymes"/>
    <property type="match status" value="1"/>
</dbReference>
<dbReference type="RefSeq" id="WP_021390210.1">
    <property type="nucleotide sequence ID" value="NZ_BBYB01000197.1"/>
</dbReference>
<dbReference type="SFLD" id="SFLDG01082">
    <property type="entry name" value="B12-binding_domain_containing"/>
    <property type="match status" value="1"/>
</dbReference>
<dbReference type="PANTHER" id="PTHR43409">
    <property type="entry name" value="ANAEROBIC MAGNESIUM-PROTOPORPHYRIN IX MONOMETHYL ESTER CYCLASE-RELATED"/>
    <property type="match status" value="1"/>
</dbReference>
<dbReference type="EMBL" id="LK932402">
    <property type="protein sequence ID" value="CDS87566.1"/>
    <property type="molecule type" value="Genomic_DNA"/>
</dbReference>
<dbReference type="SMART" id="SM00729">
    <property type="entry name" value="Elp3"/>
    <property type="match status" value="1"/>
</dbReference>
<evidence type="ECO:0000256" key="3">
    <source>
        <dbReference type="ARBA" id="ARBA00022723"/>
    </source>
</evidence>
<evidence type="ECO:0000259" key="6">
    <source>
        <dbReference type="PROSITE" id="PS51918"/>
    </source>
</evidence>
<accession>A0A069AGJ9</accession>
<evidence type="ECO:0000256" key="2">
    <source>
        <dbReference type="ARBA" id="ARBA00022691"/>
    </source>
</evidence>
<dbReference type="InterPro" id="IPR006638">
    <property type="entry name" value="Elp3/MiaA/NifB-like_rSAM"/>
</dbReference>
<dbReference type="SFLD" id="SFLDG01095">
    <property type="entry name" value="Uncharacterised_Radical_SAM_Su"/>
    <property type="match status" value="1"/>
</dbReference>
<comment type="cofactor">
    <cofactor evidence="1">
        <name>[4Fe-4S] cluster</name>
        <dbReference type="ChEBI" id="CHEBI:49883"/>
    </cofactor>
</comment>
<dbReference type="GO" id="GO:0051536">
    <property type="term" value="F:iron-sulfur cluster binding"/>
    <property type="evidence" value="ECO:0007669"/>
    <property type="project" value="UniProtKB-KW"/>
</dbReference>
<dbReference type="InterPro" id="IPR013785">
    <property type="entry name" value="Aldolase_TIM"/>
</dbReference>
<dbReference type="InterPro" id="IPR058240">
    <property type="entry name" value="rSAM_sf"/>
</dbReference>
<keyword evidence="3" id="KW-0479">Metal-binding</keyword>
<keyword evidence="8" id="KW-0449">Lipoprotein</keyword>
<evidence type="ECO:0000313" key="8">
    <source>
        <dbReference type="EMBL" id="CDS87566.1"/>
    </source>
</evidence>
<dbReference type="InterPro" id="IPR051198">
    <property type="entry name" value="BchE-like"/>
</dbReference>
<dbReference type="GO" id="GO:0003824">
    <property type="term" value="F:catalytic activity"/>
    <property type="evidence" value="ECO:0007669"/>
    <property type="project" value="InterPro"/>
</dbReference>
<evidence type="ECO:0000313" key="7">
    <source>
        <dbReference type="EMBL" id="CDS85812.1"/>
    </source>
</evidence>
<keyword evidence="5" id="KW-0411">Iron-sulfur</keyword>
<reference evidence="8" key="1">
    <citation type="submission" date="2014-07" db="EMBL/GenBank/DDBJ databases">
        <authorList>
            <person name="Monot Marc"/>
        </authorList>
    </citation>
    <scope>NUCLEOTIDE SEQUENCE</scope>
    <source>
        <strain evidence="9">7032989</strain>
        <strain evidence="8">7032994</strain>
    </source>
</reference>
<organism evidence="8">
    <name type="scientific">Clostridioides difficile</name>
    <name type="common">Peptoclostridium difficile</name>
    <dbReference type="NCBI Taxonomy" id="1496"/>
    <lineage>
        <taxon>Bacteria</taxon>
        <taxon>Bacillati</taxon>
        <taxon>Bacillota</taxon>
        <taxon>Clostridia</taxon>
        <taxon>Peptostreptococcales</taxon>
        <taxon>Peptostreptococcaceae</taxon>
        <taxon>Clostridioides</taxon>
    </lineage>
</organism>
<dbReference type="PROSITE" id="PS51918">
    <property type="entry name" value="RADICAL_SAM"/>
    <property type="match status" value="1"/>
</dbReference>
<evidence type="ECO:0000256" key="5">
    <source>
        <dbReference type="ARBA" id="ARBA00023014"/>
    </source>
</evidence>
<feature type="domain" description="Radical SAM core" evidence="6">
    <location>
        <begin position="9"/>
        <end position="241"/>
    </location>
</feature>
<dbReference type="Pfam" id="PF04055">
    <property type="entry name" value="Radical_SAM"/>
    <property type="match status" value="1"/>
</dbReference>
<dbReference type="EMBL" id="LK932505">
    <property type="protein sequence ID" value="CDS85812.1"/>
    <property type="molecule type" value="Genomic_DNA"/>
</dbReference>
<dbReference type="CDD" id="cd01335">
    <property type="entry name" value="Radical_SAM"/>
    <property type="match status" value="1"/>
</dbReference>
<dbReference type="PANTHER" id="PTHR43409:SF4">
    <property type="entry name" value="RADICAL SAM SUPERFAMILY PROTEIN"/>
    <property type="match status" value="1"/>
</dbReference>
<keyword evidence="4" id="KW-0408">Iron</keyword>
<gene>
    <name evidence="9" type="ORF">BN1095_330154</name>
    <name evidence="7" type="ORF">BN1096_520493</name>
    <name evidence="8" type="ORF">BN1097_630121</name>
</gene>
<evidence type="ECO:0000313" key="9">
    <source>
        <dbReference type="EMBL" id="CDT14425.1"/>
    </source>
</evidence>
<evidence type="ECO:0000256" key="1">
    <source>
        <dbReference type="ARBA" id="ARBA00001966"/>
    </source>
</evidence>